<feature type="transmembrane region" description="Helical" evidence="10">
    <location>
        <begin position="137"/>
        <end position="155"/>
    </location>
</feature>
<dbReference type="UniPathway" id="UPA00219"/>
<dbReference type="InterPro" id="IPR004268">
    <property type="entry name" value="MurJ"/>
</dbReference>
<dbReference type="PRINTS" id="PR01806">
    <property type="entry name" value="VIRFACTRMVIN"/>
</dbReference>
<dbReference type="RefSeq" id="WP_135870536.1">
    <property type="nucleotide sequence ID" value="NZ_SRSC01000003.1"/>
</dbReference>
<dbReference type="GO" id="GO:0071555">
    <property type="term" value="P:cell wall organization"/>
    <property type="evidence" value="ECO:0007669"/>
    <property type="project" value="UniProtKB-UniRule"/>
</dbReference>
<evidence type="ECO:0000256" key="4">
    <source>
        <dbReference type="ARBA" id="ARBA00022960"/>
    </source>
</evidence>
<dbReference type="PANTHER" id="PTHR47019">
    <property type="entry name" value="LIPID II FLIPPASE MURJ"/>
    <property type="match status" value="1"/>
</dbReference>
<evidence type="ECO:0000256" key="8">
    <source>
        <dbReference type="ARBA" id="ARBA00060041"/>
    </source>
</evidence>
<dbReference type="PIRSF" id="PIRSF002869">
    <property type="entry name" value="MviN"/>
    <property type="match status" value="1"/>
</dbReference>
<evidence type="ECO:0000256" key="3">
    <source>
        <dbReference type="ARBA" id="ARBA00022692"/>
    </source>
</evidence>
<feature type="transmembrane region" description="Helical" evidence="10">
    <location>
        <begin position="317"/>
        <end position="346"/>
    </location>
</feature>
<feature type="transmembrane region" description="Helical" evidence="10">
    <location>
        <begin position="445"/>
        <end position="467"/>
    </location>
</feature>
<dbReference type="PANTHER" id="PTHR47019:SF1">
    <property type="entry name" value="LIPID II FLIPPASE MURJ"/>
    <property type="match status" value="1"/>
</dbReference>
<reference evidence="12 13" key="1">
    <citation type="submission" date="2019-04" db="EMBL/GenBank/DDBJ databases">
        <title>Geobacter oryzae sp. nov., ferric-reducing bacteria isolated from paddy soil.</title>
        <authorList>
            <person name="Xu Z."/>
            <person name="Masuda Y."/>
            <person name="Itoh H."/>
            <person name="Senoo K."/>
        </authorList>
    </citation>
    <scope>NUCLEOTIDE SEQUENCE [LARGE SCALE GENOMIC DNA]</scope>
    <source>
        <strain evidence="12 13">Red111</strain>
    </source>
</reference>
<evidence type="ECO:0000256" key="10">
    <source>
        <dbReference type="HAMAP-Rule" id="MF_02078"/>
    </source>
</evidence>
<dbReference type="NCBIfam" id="TIGR01695">
    <property type="entry name" value="murJ_mviN"/>
    <property type="match status" value="1"/>
</dbReference>
<dbReference type="GO" id="GO:0008360">
    <property type="term" value="P:regulation of cell shape"/>
    <property type="evidence" value="ECO:0007669"/>
    <property type="project" value="UniProtKB-UniRule"/>
</dbReference>
<keyword evidence="10 11" id="KW-0813">Transport</keyword>
<evidence type="ECO:0000256" key="1">
    <source>
        <dbReference type="ARBA" id="ARBA00004651"/>
    </source>
</evidence>
<comment type="subcellular location">
    <subcellularLocation>
        <location evidence="1 10">Cell membrane</location>
        <topology evidence="1 10">Multi-pass membrane protein</topology>
    </subcellularLocation>
</comment>
<keyword evidence="10 11" id="KW-0961">Cell wall biogenesis/degradation</keyword>
<feature type="transmembrane region" description="Helical" evidence="10">
    <location>
        <begin position="162"/>
        <end position="182"/>
    </location>
</feature>
<feature type="transmembrane region" description="Helical" evidence="10">
    <location>
        <begin position="413"/>
        <end position="433"/>
    </location>
</feature>
<keyword evidence="7 10" id="KW-0472">Membrane</keyword>
<dbReference type="CDD" id="cd13123">
    <property type="entry name" value="MATE_MurJ_like"/>
    <property type="match status" value="1"/>
</dbReference>
<keyword evidence="4 10" id="KW-0133">Cell shape</keyword>
<comment type="function">
    <text evidence="8 10 11">Involved in peptidoglycan biosynthesis. Transports lipid-linked peptidoglycan precursors from the inner to the outer leaflet of the cytoplasmic membrane.</text>
</comment>
<protein>
    <recommendedName>
        <fullName evidence="10">Probable lipid II flippase MurJ</fullName>
    </recommendedName>
</protein>
<feature type="transmembrane region" description="Helical" evidence="10">
    <location>
        <begin position="188"/>
        <end position="212"/>
    </location>
</feature>
<feature type="transmembrane region" description="Helical" evidence="10">
    <location>
        <begin position="7"/>
        <end position="25"/>
    </location>
</feature>
<evidence type="ECO:0000256" key="11">
    <source>
        <dbReference type="PIRNR" id="PIRNR002869"/>
    </source>
</evidence>
<organism evidence="12 13">
    <name type="scientific">Geomonas terrae</name>
    <dbReference type="NCBI Taxonomy" id="2562681"/>
    <lineage>
        <taxon>Bacteria</taxon>
        <taxon>Pseudomonadati</taxon>
        <taxon>Thermodesulfobacteriota</taxon>
        <taxon>Desulfuromonadia</taxon>
        <taxon>Geobacterales</taxon>
        <taxon>Geobacteraceae</taxon>
        <taxon>Geomonas</taxon>
    </lineage>
</organism>
<evidence type="ECO:0000256" key="6">
    <source>
        <dbReference type="ARBA" id="ARBA00022989"/>
    </source>
</evidence>
<dbReference type="GO" id="GO:0005886">
    <property type="term" value="C:plasma membrane"/>
    <property type="evidence" value="ECO:0007669"/>
    <property type="project" value="UniProtKB-SubCell"/>
</dbReference>
<name>A0A4S1CCI2_9BACT</name>
<dbReference type="GO" id="GO:0009252">
    <property type="term" value="P:peptidoglycan biosynthetic process"/>
    <property type="evidence" value="ECO:0007669"/>
    <property type="project" value="UniProtKB-UniRule"/>
</dbReference>
<comment type="pathway">
    <text evidence="10">Cell wall biogenesis; peptidoglycan biosynthesis.</text>
</comment>
<dbReference type="InterPro" id="IPR051050">
    <property type="entry name" value="Lipid_II_flippase_MurJ/MviN"/>
</dbReference>
<feature type="transmembrane region" description="Helical" evidence="10">
    <location>
        <begin position="86"/>
        <end position="109"/>
    </location>
</feature>
<proteinExistence type="inferred from homology"/>
<feature type="transmembrane region" description="Helical" evidence="10">
    <location>
        <begin position="479"/>
        <end position="499"/>
    </location>
</feature>
<evidence type="ECO:0000313" key="13">
    <source>
        <dbReference type="Proteomes" id="UP000306416"/>
    </source>
</evidence>
<feature type="transmembrane region" description="Helical" evidence="10">
    <location>
        <begin position="278"/>
        <end position="296"/>
    </location>
</feature>
<dbReference type="EMBL" id="SRSC01000003">
    <property type="protein sequence ID" value="TGU71097.1"/>
    <property type="molecule type" value="Genomic_DNA"/>
</dbReference>
<feature type="transmembrane region" description="Helical" evidence="10">
    <location>
        <begin position="233"/>
        <end position="258"/>
    </location>
</feature>
<evidence type="ECO:0000256" key="9">
    <source>
        <dbReference type="ARBA" id="ARBA00061532"/>
    </source>
</evidence>
<evidence type="ECO:0000256" key="2">
    <source>
        <dbReference type="ARBA" id="ARBA00022475"/>
    </source>
</evidence>
<accession>A0A4S1CCI2</accession>
<keyword evidence="6 10" id="KW-1133">Transmembrane helix</keyword>
<comment type="similarity">
    <text evidence="9 10 11">Belongs to the MurJ/MviN family.</text>
</comment>
<gene>
    <name evidence="10 12" type="primary">murJ</name>
    <name evidence="12" type="ORF">E4633_12165</name>
</gene>
<dbReference type="AlphaFoldDB" id="A0A4S1CCI2"/>
<keyword evidence="13" id="KW-1185">Reference proteome</keyword>
<evidence type="ECO:0000313" key="12">
    <source>
        <dbReference type="EMBL" id="TGU71097.1"/>
    </source>
</evidence>
<dbReference type="Pfam" id="PF03023">
    <property type="entry name" value="MurJ"/>
    <property type="match status" value="1"/>
</dbReference>
<evidence type="ECO:0000256" key="5">
    <source>
        <dbReference type="ARBA" id="ARBA00022984"/>
    </source>
</evidence>
<keyword evidence="2 10" id="KW-1003">Cell membrane</keyword>
<dbReference type="HAMAP" id="MF_02078">
    <property type="entry name" value="MurJ_MviN"/>
    <property type="match status" value="1"/>
</dbReference>
<dbReference type="GO" id="GO:0015648">
    <property type="term" value="F:lipid-linked peptidoglycan transporter activity"/>
    <property type="evidence" value="ECO:0007669"/>
    <property type="project" value="UniProtKB-UniRule"/>
</dbReference>
<feature type="transmembrane region" description="Helical" evidence="10">
    <location>
        <begin position="358"/>
        <end position="381"/>
    </location>
</feature>
<evidence type="ECO:0000256" key="7">
    <source>
        <dbReference type="ARBA" id="ARBA00023136"/>
    </source>
</evidence>
<keyword evidence="5 10" id="KW-0573">Peptidoglycan synthesis</keyword>
<keyword evidence="3 10" id="KW-0812">Transmembrane</keyword>
<comment type="caution">
    <text evidence="12">The sequence shown here is derived from an EMBL/GenBank/DDBJ whole genome shotgun (WGS) entry which is preliminary data.</text>
</comment>
<sequence>MSEKKNIARAAGVLGAATMLSRIMGMIRDMVVSRLFGAGLYTDAFFAAFQIPNMLRRFFAEGALTSAFVPTFSEWHTTKGEEETRALANVCFTALTIVMAAVTVLGIIFSPQLVHLMFPGFSGNPEKLSVTILLNRLMFPYIFFVSLVALCMGILNTLRHFFTPAISTVFLNISMILSALLLHDRFQVPIVALAVGVLIGGVLQLALQLPVLYRMGFPIRPNFNLNHPALKRITLLMGPSVFGVGVYYLNITVGSILASLLPEGSVSYLYYAQRLFEFPQGIFTVSVAQAVLPSMSRQAAVGDMDALKESLNYGVRLTLFITIPAMVGLMFCATPIFSLLFMGGAFDYAKAQKCGVALLYYSIGLTFVALVRVLVPAFYALKDTKTPVTTAFIAFLLNLLFSLLLMGPMLHGGLALASSLSALGNMLLLLWFLRKKIGRFGGGAITVSALKGIAASVPMAVAVYWIMGLIDWSMAGRRLLKGGVLGGGVLAGIMIFLAASHLLRCDEARDVVALVRKKLLRR</sequence>
<feature type="transmembrane region" description="Helical" evidence="10">
    <location>
        <begin position="388"/>
        <end position="407"/>
    </location>
</feature>
<dbReference type="GO" id="GO:0034204">
    <property type="term" value="P:lipid translocation"/>
    <property type="evidence" value="ECO:0007669"/>
    <property type="project" value="TreeGrafter"/>
</dbReference>
<feature type="transmembrane region" description="Helical" evidence="10">
    <location>
        <begin position="31"/>
        <end position="49"/>
    </location>
</feature>
<dbReference type="Proteomes" id="UP000306416">
    <property type="component" value="Unassembled WGS sequence"/>
</dbReference>